<keyword evidence="2 5" id="KW-0210">Decarboxylase</keyword>
<evidence type="ECO:0000259" key="9">
    <source>
        <dbReference type="Pfam" id="PF02784"/>
    </source>
</evidence>
<dbReference type="SUPFAM" id="SSF51419">
    <property type="entry name" value="PLP-binding barrel"/>
    <property type="match status" value="1"/>
</dbReference>
<keyword evidence="5 7" id="KW-0457">Lysine biosynthesis</keyword>
<keyword evidence="11" id="KW-1185">Reference proteome</keyword>
<dbReference type="Gene3D" id="2.40.37.10">
    <property type="entry name" value="Lyase, Ornithine Decarboxylase, Chain A, domain 1"/>
    <property type="match status" value="1"/>
</dbReference>
<dbReference type="InterPro" id="IPR002986">
    <property type="entry name" value="DAP_deCOOHase_LysA"/>
</dbReference>
<reference evidence="10 11" key="1">
    <citation type="submission" date="2023-03" db="EMBL/GenBank/DDBJ databases">
        <title>Fodinicurvata sp. CAU 1616 isolated from sea sendiment.</title>
        <authorList>
            <person name="Kim W."/>
        </authorList>
    </citation>
    <scope>NUCLEOTIDE SEQUENCE [LARGE SCALE GENOMIC DNA]</scope>
    <source>
        <strain evidence="10 11">CAU 1616</strain>
    </source>
</reference>
<feature type="binding site" evidence="5">
    <location>
        <position position="315"/>
    </location>
    <ligand>
        <name>substrate</name>
    </ligand>
</feature>
<dbReference type="Pfam" id="PF00278">
    <property type="entry name" value="Orn_DAP_Arg_deC"/>
    <property type="match status" value="1"/>
</dbReference>
<comment type="pathway">
    <text evidence="5 7">Amino-acid biosynthesis; L-lysine biosynthesis via DAP pathway; L-lysine from DL-2,6-diaminopimelate: step 1/1.</text>
</comment>
<feature type="binding site" evidence="5">
    <location>
        <position position="319"/>
    </location>
    <ligand>
        <name>substrate</name>
    </ligand>
</feature>
<evidence type="ECO:0000259" key="8">
    <source>
        <dbReference type="Pfam" id="PF00278"/>
    </source>
</evidence>
<feature type="binding site" evidence="5">
    <location>
        <position position="242"/>
    </location>
    <ligand>
        <name>pyridoxal 5'-phosphate</name>
        <dbReference type="ChEBI" id="CHEBI:597326"/>
    </ligand>
</feature>
<evidence type="ECO:0000256" key="5">
    <source>
        <dbReference type="HAMAP-Rule" id="MF_02120"/>
    </source>
</evidence>
<evidence type="ECO:0000256" key="1">
    <source>
        <dbReference type="ARBA" id="ARBA00001933"/>
    </source>
</evidence>
<dbReference type="EMBL" id="JARHUD010000003">
    <property type="protein sequence ID" value="MDF2095606.1"/>
    <property type="molecule type" value="Genomic_DNA"/>
</dbReference>
<feature type="binding site" evidence="5">
    <location>
        <begin position="276"/>
        <end position="279"/>
    </location>
    <ligand>
        <name>pyridoxal 5'-phosphate</name>
        <dbReference type="ChEBI" id="CHEBI:597326"/>
    </ligand>
</feature>
<keyword evidence="5" id="KW-0028">Amino-acid biosynthesis</keyword>
<dbReference type="InterPro" id="IPR029066">
    <property type="entry name" value="PLP-binding_barrel"/>
</dbReference>
<dbReference type="PANTHER" id="PTHR43727">
    <property type="entry name" value="DIAMINOPIMELATE DECARBOXYLASE"/>
    <property type="match status" value="1"/>
</dbReference>
<dbReference type="PRINTS" id="PR01181">
    <property type="entry name" value="DAPDCRBXLASE"/>
</dbReference>
<evidence type="ECO:0000256" key="2">
    <source>
        <dbReference type="ARBA" id="ARBA00022793"/>
    </source>
</evidence>
<comment type="caution">
    <text evidence="10">The sequence shown here is derived from an EMBL/GenBank/DDBJ whole genome shotgun (WGS) entry which is preliminary data.</text>
</comment>
<dbReference type="GO" id="GO:0008836">
    <property type="term" value="F:diaminopimelate decarboxylase activity"/>
    <property type="evidence" value="ECO:0007669"/>
    <property type="project" value="UniProtKB-EC"/>
</dbReference>
<dbReference type="HAMAP" id="MF_02120">
    <property type="entry name" value="LysA"/>
    <property type="match status" value="1"/>
</dbReference>
<dbReference type="NCBIfam" id="TIGR01048">
    <property type="entry name" value="lysA"/>
    <property type="match status" value="1"/>
</dbReference>
<dbReference type="Proteomes" id="UP001215503">
    <property type="component" value="Unassembled WGS sequence"/>
</dbReference>
<feature type="modified residue" description="N6-(pyridoxal phosphate)lysine" evidence="5">
    <location>
        <position position="63"/>
    </location>
</feature>
<dbReference type="InterPro" id="IPR022643">
    <property type="entry name" value="De-COase2_C"/>
</dbReference>
<evidence type="ECO:0000256" key="6">
    <source>
        <dbReference type="NCBIfam" id="TIGR01048"/>
    </source>
</evidence>
<protein>
    <recommendedName>
        <fullName evidence="5 6">Diaminopimelate decarboxylase</fullName>
        <shortName evidence="5">DAP decarboxylase</shortName>
        <shortName evidence="5">DAPDC</shortName>
        <ecNumber evidence="5 6">4.1.1.20</ecNumber>
    </recommendedName>
</protein>
<dbReference type="RefSeq" id="WP_275821193.1">
    <property type="nucleotide sequence ID" value="NZ_JARHUD010000003.1"/>
</dbReference>
<dbReference type="PANTHER" id="PTHR43727:SF2">
    <property type="entry name" value="GROUP IV DECARBOXYLASE"/>
    <property type="match status" value="1"/>
</dbReference>
<dbReference type="EC" id="4.1.1.20" evidence="5 6"/>
<accession>A0ABT5YLA3</accession>
<comment type="subunit">
    <text evidence="5">Homodimer.</text>
</comment>
<keyword evidence="4 5" id="KW-0456">Lyase</keyword>
<evidence type="ECO:0000256" key="4">
    <source>
        <dbReference type="ARBA" id="ARBA00023239"/>
    </source>
</evidence>
<organism evidence="10 11">
    <name type="scientific">Aquibaculum arenosum</name>
    <dbReference type="NCBI Taxonomy" id="3032591"/>
    <lineage>
        <taxon>Bacteria</taxon>
        <taxon>Pseudomonadati</taxon>
        <taxon>Pseudomonadota</taxon>
        <taxon>Alphaproteobacteria</taxon>
        <taxon>Rhodospirillales</taxon>
        <taxon>Rhodovibrionaceae</taxon>
        <taxon>Aquibaculum</taxon>
    </lineage>
</organism>
<dbReference type="InterPro" id="IPR009006">
    <property type="entry name" value="Ala_racemase/Decarboxylase_C"/>
</dbReference>
<feature type="binding site" evidence="5">
    <location>
        <position position="375"/>
    </location>
    <ligand>
        <name>pyridoxal 5'-phosphate</name>
        <dbReference type="ChEBI" id="CHEBI:597326"/>
    </ligand>
</feature>
<sequence>MTQPFAYSEGRLQAEGVAVEDIAAAVGTPFYLYSASAMQQAYRRFAGALQGAGLDALVCYAVKANPQLAVIATFAAEGAGADVVSEGELRRALAVGVPAEKIVFAGVGKTAGELALGLEAGILQFNVESREELRLLDQVARDKGVQAPVALRVNPDVDARTHAKITTGKSENKFGIDCDDAAAVLQEAVALPGILPVGLATHIGSQITDLEPYEAAFQRVAGLFAEQREAGVPLQRLDLGGGLGIAYQQEALPTPEDYAAVVARTAGRLDVPLVFEPGRHLVGEAGLLISRVVYVKQGRSRRFLIVDAGMNDLMRPALYEAWHDIVPLREPASAARLRYDVVGPICETGDLFAEGRELPELAAGDLVAFGAAGAYGATMASTYNSRPPVAEVMVQGDSFEVIRARPSHDALMRSESLPSWLGKVPKSG</sequence>
<dbReference type="CDD" id="cd06828">
    <property type="entry name" value="PLPDE_III_DapDC"/>
    <property type="match status" value="1"/>
</dbReference>
<feature type="binding site" evidence="5">
    <location>
        <position position="375"/>
    </location>
    <ligand>
        <name>substrate</name>
    </ligand>
</feature>
<feature type="domain" description="Orn/DAP/Arg decarboxylase 2 N-terminal" evidence="9">
    <location>
        <begin position="39"/>
        <end position="282"/>
    </location>
</feature>
<dbReference type="InterPro" id="IPR022644">
    <property type="entry name" value="De-COase2_N"/>
</dbReference>
<comment type="function">
    <text evidence="5">Specifically catalyzes the decarboxylation of meso-diaminopimelate (meso-DAP) to L-lysine.</text>
</comment>
<dbReference type="InterPro" id="IPR022657">
    <property type="entry name" value="De-COase2_CS"/>
</dbReference>
<evidence type="ECO:0000313" key="10">
    <source>
        <dbReference type="EMBL" id="MDF2095606.1"/>
    </source>
</evidence>
<evidence type="ECO:0000256" key="7">
    <source>
        <dbReference type="RuleBase" id="RU003738"/>
    </source>
</evidence>
<feature type="binding site" evidence="5">
    <location>
        <position position="279"/>
    </location>
    <ligand>
        <name>substrate</name>
    </ligand>
</feature>
<feature type="domain" description="Orn/DAP/Arg decarboxylase 2 C-terminal" evidence="8">
    <location>
        <begin position="31"/>
        <end position="373"/>
    </location>
</feature>
<evidence type="ECO:0000313" key="11">
    <source>
        <dbReference type="Proteomes" id="UP001215503"/>
    </source>
</evidence>
<name>A0ABT5YLA3_9PROT</name>
<dbReference type="SUPFAM" id="SSF50621">
    <property type="entry name" value="Alanine racemase C-terminal domain-like"/>
    <property type="match status" value="1"/>
</dbReference>
<keyword evidence="3 5" id="KW-0663">Pyridoxal phosphate</keyword>
<feature type="binding site" evidence="5">
    <location>
        <position position="347"/>
    </location>
    <ligand>
        <name>substrate</name>
    </ligand>
</feature>
<proteinExistence type="inferred from homology"/>
<gene>
    <name evidence="5 10" type="primary">lysA</name>
    <name evidence="10" type="ORF">P2G67_06420</name>
</gene>
<dbReference type="Pfam" id="PF02784">
    <property type="entry name" value="Orn_Arg_deC_N"/>
    <property type="match status" value="1"/>
</dbReference>
<dbReference type="PROSITE" id="PS00879">
    <property type="entry name" value="ODR_DC_2_2"/>
    <property type="match status" value="1"/>
</dbReference>
<evidence type="ECO:0000256" key="3">
    <source>
        <dbReference type="ARBA" id="ARBA00022898"/>
    </source>
</evidence>
<comment type="similarity">
    <text evidence="5">Belongs to the Orn/Lys/Arg decarboxylase class-II family. LysA subfamily.</text>
</comment>
<dbReference type="Gene3D" id="3.20.20.10">
    <property type="entry name" value="Alanine racemase"/>
    <property type="match status" value="1"/>
</dbReference>
<dbReference type="InterPro" id="IPR000183">
    <property type="entry name" value="Orn/DAP/Arg_de-COase"/>
</dbReference>
<dbReference type="PRINTS" id="PR01179">
    <property type="entry name" value="ODADCRBXLASE"/>
</dbReference>
<comment type="cofactor">
    <cofactor evidence="1 5 7">
        <name>pyridoxal 5'-phosphate</name>
        <dbReference type="ChEBI" id="CHEBI:597326"/>
    </cofactor>
</comment>
<comment type="catalytic activity">
    <reaction evidence="5 7">
        <text>meso-2,6-diaminopimelate + H(+) = L-lysine + CO2</text>
        <dbReference type="Rhea" id="RHEA:15101"/>
        <dbReference type="ChEBI" id="CHEBI:15378"/>
        <dbReference type="ChEBI" id="CHEBI:16526"/>
        <dbReference type="ChEBI" id="CHEBI:32551"/>
        <dbReference type="ChEBI" id="CHEBI:57791"/>
        <dbReference type="EC" id="4.1.1.20"/>
    </reaction>
</comment>